<evidence type="ECO:0000313" key="2">
    <source>
        <dbReference type="Proteomes" id="UP000469194"/>
    </source>
</evidence>
<dbReference type="AlphaFoldDB" id="A0A6N9Z7J5"/>
<dbReference type="EMBL" id="WHZW01000034">
    <property type="protein sequence ID" value="NEG90588.1"/>
    <property type="molecule type" value="Genomic_DNA"/>
</dbReference>
<dbReference type="RefSeq" id="WP_163232968.1">
    <property type="nucleotide sequence ID" value="NZ_WHZW01000034.1"/>
</dbReference>
<keyword evidence="2" id="KW-1185">Reference proteome</keyword>
<reference evidence="1 2" key="1">
    <citation type="submission" date="2019-10" db="EMBL/GenBank/DDBJ databases">
        <title>Bifidobacterium from non-human primates.</title>
        <authorList>
            <person name="Modesto M."/>
        </authorList>
    </citation>
    <scope>NUCLEOTIDE SEQUENCE [LARGE SCALE GENOMIC DNA]</scope>
    <source>
        <strain evidence="1 2">TRE17</strain>
    </source>
</reference>
<gene>
    <name evidence="1" type="ORF">GFD25_11495</name>
</gene>
<dbReference type="Proteomes" id="UP000469194">
    <property type="component" value="Unassembled WGS sequence"/>
</dbReference>
<proteinExistence type="predicted"/>
<protein>
    <submittedName>
        <fullName evidence="1">Uncharacterized protein</fullName>
    </submittedName>
</protein>
<evidence type="ECO:0000313" key="1">
    <source>
        <dbReference type="EMBL" id="NEG90588.1"/>
    </source>
</evidence>
<comment type="caution">
    <text evidence="1">The sequence shown here is derived from an EMBL/GenBank/DDBJ whole genome shotgun (WGS) entry which is preliminary data.</text>
</comment>
<name>A0A6N9Z7J5_9BIFI</name>
<accession>A0A6N9Z7J5</accession>
<sequence>MRVDISDVLLSQALTAMADAGLGADSPAEAYIRGYRDGWQAGIDLAIRIETNFDKEDLQDETGK</sequence>
<organism evidence="1 2">
    <name type="scientific">Bifidobacterium aerophilum</name>
    <dbReference type="NCBI Taxonomy" id="1798155"/>
    <lineage>
        <taxon>Bacteria</taxon>
        <taxon>Bacillati</taxon>
        <taxon>Actinomycetota</taxon>
        <taxon>Actinomycetes</taxon>
        <taxon>Bifidobacteriales</taxon>
        <taxon>Bifidobacteriaceae</taxon>
        <taxon>Bifidobacterium</taxon>
    </lineage>
</organism>